<dbReference type="EMBL" id="JAERQJ010000001">
    <property type="protein sequence ID" value="MBL0682254.1"/>
    <property type="molecule type" value="Genomic_DNA"/>
</dbReference>
<reference evidence="2" key="1">
    <citation type="submission" date="2021-01" db="EMBL/GenBank/DDBJ databases">
        <authorList>
            <person name="Zhong Y.L."/>
        </authorList>
    </citation>
    <scope>NUCLEOTIDE SEQUENCE</scope>
    <source>
        <strain evidence="2">KCTC 23302</strain>
    </source>
</reference>
<evidence type="ECO:0000313" key="2">
    <source>
        <dbReference type="EMBL" id="MBL0682254.1"/>
    </source>
</evidence>
<gene>
    <name evidence="2" type="ORF">JJQ60_01875</name>
</gene>
<dbReference type="RefSeq" id="WP_201916251.1">
    <property type="nucleotide sequence ID" value="NZ_BAABAX010000001.1"/>
</dbReference>
<feature type="transmembrane region" description="Helical" evidence="1">
    <location>
        <begin position="275"/>
        <end position="294"/>
    </location>
</feature>
<sequence>MKVTQGISAEPNWNLTKRIAFRFFFVFFIFNIVQKLGYYIPAVLGAEDIAVYINSFNQVWAWIGQNVLNINRELHVNFNGSGDTTVNYIFQVIAITTAILVTALWSLLDVKRKEYNQLFLYLRILIRYYLALTMFLYGFSKVFCVQFSEVSNFDLIKTFGDQSPMGLLWNFMEYSNTYTRFSGIVEVLVGVLLLYRRTVVFGSLILIGIMLNVFMMNMSYDIPVKSYSIVLIVMGIFILAPDIKRILEFFVLNKVVQPKIIAPYFSKQKHITTGYIVKGLCICFLILSSINFFMKIKQERSEKSVLYGIYEVEEFIKNNDTLAPLTTDSFRWKRLIIDKRNSGVQTMDERIVHFKEKTDTVSKTLTLTSYKDSTDIQSFSYIIKDSLYIFESIYKSDTLKIKAKKKERDEFLLINRGFHWINEYPFNR</sequence>
<proteinExistence type="predicted"/>
<evidence type="ECO:0000313" key="3">
    <source>
        <dbReference type="Proteomes" id="UP000651057"/>
    </source>
</evidence>
<organism evidence="2 3">
    <name type="scientific">Aquimarina mytili</name>
    <dbReference type="NCBI Taxonomy" id="874423"/>
    <lineage>
        <taxon>Bacteria</taxon>
        <taxon>Pseudomonadati</taxon>
        <taxon>Bacteroidota</taxon>
        <taxon>Flavobacteriia</taxon>
        <taxon>Flavobacteriales</taxon>
        <taxon>Flavobacteriaceae</taxon>
        <taxon>Aquimarina</taxon>
    </lineage>
</organism>
<feature type="transmembrane region" description="Helical" evidence="1">
    <location>
        <begin position="226"/>
        <end position="243"/>
    </location>
</feature>
<protein>
    <recommendedName>
        <fullName evidence="4">DoxX family protein</fullName>
    </recommendedName>
</protein>
<keyword evidence="1" id="KW-0472">Membrane</keyword>
<feature type="transmembrane region" description="Helical" evidence="1">
    <location>
        <begin position="200"/>
        <end position="220"/>
    </location>
</feature>
<feature type="transmembrane region" description="Helical" evidence="1">
    <location>
        <begin position="88"/>
        <end position="108"/>
    </location>
</feature>
<name>A0A937D4J3_9FLAO</name>
<dbReference type="Proteomes" id="UP000651057">
    <property type="component" value="Unassembled WGS sequence"/>
</dbReference>
<dbReference type="AlphaFoldDB" id="A0A937D4J3"/>
<evidence type="ECO:0000256" key="1">
    <source>
        <dbReference type="SAM" id="Phobius"/>
    </source>
</evidence>
<evidence type="ECO:0008006" key="4">
    <source>
        <dbReference type="Google" id="ProtNLM"/>
    </source>
</evidence>
<comment type="caution">
    <text evidence="2">The sequence shown here is derived from an EMBL/GenBank/DDBJ whole genome shotgun (WGS) entry which is preliminary data.</text>
</comment>
<feature type="transmembrane region" description="Helical" evidence="1">
    <location>
        <begin position="120"/>
        <end position="139"/>
    </location>
</feature>
<accession>A0A937D4J3</accession>
<keyword evidence="1" id="KW-0812">Transmembrane</keyword>
<feature type="transmembrane region" description="Helical" evidence="1">
    <location>
        <begin position="20"/>
        <end position="40"/>
    </location>
</feature>
<keyword evidence="3" id="KW-1185">Reference proteome</keyword>
<keyword evidence="1" id="KW-1133">Transmembrane helix</keyword>